<proteinExistence type="predicted"/>
<evidence type="ECO:0000313" key="1">
    <source>
        <dbReference type="EMBL" id="MCC2166775.1"/>
    </source>
</evidence>
<comment type="caution">
    <text evidence="1">The sequence shown here is derived from an EMBL/GenBank/DDBJ whole genome shotgun (WGS) entry which is preliminary data.</text>
</comment>
<accession>A0AAE3AWE0</accession>
<name>A0AAE3AWE0_9FIRM</name>
<dbReference type="RefSeq" id="WP_021914772.1">
    <property type="nucleotide sequence ID" value="NZ_JAJEQF010000005.1"/>
</dbReference>
<dbReference type="Proteomes" id="UP001199355">
    <property type="component" value="Unassembled WGS sequence"/>
</dbReference>
<sequence length="86" mass="9653">MEKITFCPEDGEAVEFFVLEQTRLGGVDYILVTDSEDDDAEALILKDVSAPEDEEAIYSIVDDDKEMDAVAAIFTDMLEDIELEKE</sequence>
<gene>
    <name evidence="1" type="ORF">LKD45_03510</name>
</gene>
<protein>
    <submittedName>
        <fullName evidence="1">DUF1292 domain-containing protein</fullName>
    </submittedName>
</protein>
<keyword evidence="2" id="KW-1185">Reference proteome</keyword>
<organism evidence="1 2">
    <name type="scientific">Gallintestinimicrobium propionicum</name>
    <dbReference type="NCBI Taxonomy" id="2981770"/>
    <lineage>
        <taxon>Bacteria</taxon>
        <taxon>Bacillati</taxon>
        <taxon>Bacillota</taxon>
        <taxon>Clostridia</taxon>
        <taxon>Lachnospirales</taxon>
        <taxon>Lachnospiraceae</taxon>
        <taxon>Gallintestinimicrobium</taxon>
    </lineage>
</organism>
<evidence type="ECO:0000313" key="2">
    <source>
        <dbReference type="Proteomes" id="UP001199355"/>
    </source>
</evidence>
<reference evidence="1 2" key="1">
    <citation type="submission" date="2021-10" db="EMBL/GenBank/DDBJ databases">
        <title>Anaerobic single-cell dispensing facilitates the cultivation of human gut bacteria.</title>
        <authorList>
            <person name="Afrizal A."/>
        </authorList>
    </citation>
    <scope>NUCLEOTIDE SEQUENCE [LARGE SCALE GENOMIC DNA]</scope>
    <source>
        <strain evidence="1 2">CLA-AA-H244</strain>
    </source>
</reference>
<dbReference type="EMBL" id="JAJEQF010000005">
    <property type="protein sequence ID" value="MCC2166775.1"/>
    <property type="molecule type" value="Genomic_DNA"/>
</dbReference>
<dbReference type="AlphaFoldDB" id="A0AAE3AWE0"/>
<dbReference type="Pfam" id="PF06949">
    <property type="entry name" value="DUF1292"/>
    <property type="match status" value="1"/>
</dbReference>
<dbReference type="InterPro" id="IPR009711">
    <property type="entry name" value="UPF0473"/>
</dbReference>